<dbReference type="RefSeq" id="WP_131279174.1">
    <property type="nucleotide sequence ID" value="NZ_JBHSLR010000009.1"/>
</dbReference>
<dbReference type="InterPro" id="IPR001279">
    <property type="entry name" value="Metallo-B-lactamas"/>
</dbReference>
<keyword evidence="7" id="KW-1185">Reference proteome</keyword>
<dbReference type="GO" id="GO:0016787">
    <property type="term" value="F:hydrolase activity"/>
    <property type="evidence" value="ECO:0007669"/>
    <property type="project" value="UniProtKB-KW"/>
</dbReference>
<accession>A0A4Q9V403</accession>
<dbReference type="CDD" id="cd06262">
    <property type="entry name" value="metallo-hydrolase-like_MBL-fold"/>
    <property type="match status" value="1"/>
</dbReference>
<comment type="caution">
    <text evidence="6">The sequence shown here is derived from an EMBL/GenBank/DDBJ whole genome shotgun (WGS) entry which is preliminary data.</text>
</comment>
<dbReference type="SMART" id="SM00849">
    <property type="entry name" value="Lactamase_B"/>
    <property type="match status" value="1"/>
</dbReference>
<dbReference type="Proteomes" id="UP000293036">
    <property type="component" value="Unassembled WGS sequence"/>
</dbReference>
<evidence type="ECO:0000256" key="4">
    <source>
        <dbReference type="ARBA" id="ARBA00022833"/>
    </source>
</evidence>
<dbReference type="PANTHER" id="PTHR46233">
    <property type="entry name" value="HYDROXYACYLGLUTATHIONE HYDROLASE GLOC"/>
    <property type="match status" value="1"/>
</dbReference>
<dbReference type="Pfam" id="PF00753">
    <property type="entry name" value="Lactamase_B"/>
    <property type="match status" value="1"/>
</dbReference>
<evidence type="ECO:0000256" key="3">
    <source>
        <dbReference type="ARBA" id="ARBA00022801"/>
    </source>
</evidence>
<dbReference type="GO" id="GO:0046872">
    <property type="term" value="F:metal ion binding"/>
    <property type="evidence" value="ECO:0007669"/>
    <property type="project" value="UniProtKB-KW"/>
</dbReference>
<evidence type="ECO:0000313" key="7">
    <source>
        <dbReference type="Proteomes" id="UP000293036"/>
    </source>
</evidence>
<gene>
    <name evidence="6" type="ORF">EZJ44_00830</name>
</gene>
<evidence type="ECO:0000256" key="2">
    <source>
        <dbReference type="ARBA" id="ARBA00022723"/>
    </source>
</evidence>
<comment type="cofactor">
    <cofactor evidence="1">
        <name>Zn(2+)</name>
        <dbReference type="ChEBI" id="CHEBI:29105"/>
    </cofactor>
</comment>
<evidence type="ECO:0000313" key="6">
    <source>
        <dbReference type="EMBL" id="TBW23717.1"/>
    </source>
</evidence>
<dbReference type="EMBL" id="SJDT01000001">
    <property type="protein sequence ID" value="TBW23717.1"/>
    <property type="molecule type" value="Genomic_DNA"/>
</dbReference>
<dbReference type="SUPFAM" id="SSF56281">
    <property type="entry name" value="Metallo-hydrolase/oxidoreductase"/>
    <property type="match status" value="1"/>
</dbReference>
<dbReference type="Gene3D" id="3.60.15.10">
    <property type="entry name" value="Ribonuclease Z/Hydroxyacylglutathione hydrolase-like"/>
    <property type="match status" value="1"/>
</dbReference>
<dbReference type="PANTHER" id="PTHR46233:SF3">
    <property type="entry name" value="HYDROXYACYLGLUTATHIONE HYDROLASE GLOC"/>
    <property type="match status" value="1"/>
</dbReference>
<dbReference type="InterPro" id="IPR036866">
    <property type="entry name" value="RibonucZ/Hydroxyglut_hydro"/>
</dbReference>
<keyword evidence="3 6" id="KW-0378">Hydrolase</keyword>
<organism evidence="6 7">
    <name type="scientific">Arcanobacterium bovis</name>
    <dbReference type="NCBI Taxonomy" id="2529275"/>
    <lineage>
        <taxon>Bacteria</taxon>
        <taxon>Bacillati</taxon>
        <taxon>Actinomycetota</taxon>
        <taxon>Actinomycetes</taxon>
        <taxon>Actinomycetales</taxon>
        <taxon>Actinomycetaceae</taxon>
        <taxon>Arcanobacterium</taxon>
    </lineage>
</organism>
<keyword evidence="4" id="KW-0862">Zinc</keyword>
<dbReference type="AlphaFoldDB" id="A0A4Q9V403"/>
<protein>
    <submittedName>
        <fullName evidence="6">MBL fold metallo-hydrolase</fullName>
    </submittedName>
</protein>
<sequence>MFDVSSLPVGDYRANCYVLSNREGVFLIDPGAEPQVLRAIISELNVQGIILTHCHSDHIGAVNQLREDTGAPVYMGAADIAGAADPRVSGFADEGSDYRVEGVEVALHDGDRITLGDDELIVVETPGHTVGSICLWEPAANRMFTGDTLFSYGYGRTDFATGNIHQMRQSLSRLAGFAPNIHILPGHGPSTILAAEFGRNPLLVKSEQSDQLKWLEASDTPQQSVPVKLPQE</sequence>
<name>A0A4Q9V403_9ACTO</name>
<evidence type="ECO:0000256" key="1">
    <source>
        <dbReference type="ARBA" id="ARBA00001947"/>
    </source>
</evidence>
<keyword evidence="2" id="KW-0479">Metal-binding</keyword>
<feature type="domain" description="Metallo-beta-lactamase" evidence="5">
    <location>
        <begin position="13"/>
        <end position="187"/>
    </location>
</feature>
<evidence type="ECO:0000259" key="5">
    <source>
        <dbReference type="SMART" id="SM00849"/>
    </source>
</evidence>
<dbReference type="OrthoDB" id="9802991at2"/>
<dbReference type="InterPro" id="IPR051453">
    <property type="entry name" value="MBL_Glyoxalase_II"/>
</dbReference>
<proteinExistence type="predicted"/>
<reference evidence="6 7" key="1">
    <citation type="submission" date="2019-02" db="EMBL/GenBank/DDBJ databases">
        <title>Arcanobacterium bovis sp. nov., isolated from the milk of a cow with mastitis.</title>
        <authorList>
            <person name="Sammra O."/>
            <person name="Foster G."/>
            <person name="Hassan A."/>
            <person name="Alssahen M."/>
            <person name="Laemmler C."/>
            <person name="Borowiak M."/>
            <person name="Malorny B."/>
            <person name="Abdulmawjood A."/>
        </authorList>
    </citation>
    <scope>NUCLEOTIDE SEQUENCE [LARGE SCALE GENOMIC DNA]</scope>
    <source>
        <strain evidence="6 7">C605018/01/1</strain>
    </source>
</reference>